<reference evidence="6" key="1">
    <citation type="submission" date="2016-12" db="EMBL/GenBank/DDBJ databases">
        <title>Comparative genomics of four Isosphaeraceae planctomycetes: a common pool of plasmids and glycoside hydrolase genes.</title>
        <authorList>
            <person name="Ivanova A."/>
        </authorList>
    </citation>
    <scope>NUCLEOTIDE SEQUENCE [LARGE SCALE GENOMIC DNA]</scope>
    <source>
        <strain evidence="6">PX4</strain>
    </source>
</reference>
<keyword evidence="2" id="KW-0802">TPR repeat</keyword>
<evidence type="ECO:0000256" key="1">
    <source>
        <dbReference type="ARBA" id="ARBA00022737"/>
    </source>
</evidence>
<keyword evidence="1" id="KW-0677">Repeat</keyword>
<evidence type="ECO:0000313" key="6">
    <source>
        <dbReference type="Proteomes" id="UP000186309"/>
    </source>
</evidence>
<accession>A0A1U7CYP1</accession>
<sequence>MKSLRRLLLCGLSIHLAIAAGTLRAQPATLPPAVVADWSYYNNMGWKAFNRGDYSIAENRFEKAIEQVKPYRAISQRLLVRSYHDLSRVLYTEKRYADAEPLEKWVVDVRKPDPDVNADVLFDSLYLLALIHREQHHDAQAEQLFHEALRIEEKAVGPNNSSLTATLCDLASVEFRLEKYDRAEPHLRRALTILKRSGSTLNPTYADTLERYAKVLDQLDRGDEAQAAEAEVERLRHDFQGAVEQAQRAGFRPTFGRRAADFKPATP</sequence>
<proteinExistence type="predicted"/>
<dbReference type="InterPro" id="IPR019734">
    <property type="entry name" value="TPR_rpt"/>
</dbReference>
<feature type="chain" id="PRO_5013273402" evidence="4">
    <location>
        <begin position="20"/>
        <end position="267"/>
    </location>
</feature>
<dbReference type="PANTHER" id="PTHR45641:SF19">
    <property type="entry name" value="NEPHROCYSTIN-3"/>
    <property type="match status" value="1"/>
</dbReference>
<feature type="signal peptide" evidence="4">
    <location>
        <begin position="1"/>
        <end position="19"/>
    </location>
</feature>
<dbReference type="SMART" id="SM00028">
    <property type="entry name" value="TPR"/>
    <property type="match status" value="3"/>
</dbReference>
<keyword evidence="6" id="KW-1185">Reference proteome</keyword>
<evidence type="ECO:0000256" key="2">
    <source>
        <dbReference type="ARBA" id="ARBA00022803"/>
    </source>
</evidence>
<protein>
    <submittedName>
        <fullName evidence="5">Uncharacterized protein</fullName>
    </submittedName>
</protein>
<feature type="region of interest" description="Disordered" evidence="3">
    <location>
        <begin position="248"/>
        <end position="267"/>
    </location>
</feature>
<dbReference type="Gene3D" id="1.25.40.10">
    <property type="entry name" value="Tetratricopeptide repeat domain"/>
    <property type="match status" value="2"/>
</dbReference>
<dbReference type="Proteomes" id="UP000186309">
    <property type="component" value="Chromosome"/>
</dbReference>
<dbReference type="InterPro" id="IPR011990">
    <property type="entry name" value="TPR-like_helical_dom_sf"/>
</dbReference>
<name>A0A1U7CYP1_9BACT</name>
<dbReference type="Pfam" id="PF13424">
    <property type="entry name" value="TPR_12"/>
    <property type="match status" value="1"/>
</dbReference>
<dbReference type="KEGG" id="pbor:BSF38_05660"/>
<dbReference type="SUPFAM" id="SSF48452">
    <property type="entry name" value="TPR-like"/>
    <property type="match status" value="1"/>
</dbReference>
<dbReference type="PANTHER" id="PTHR45641">
    <property type="entry name" value="TETRATRICOPEPTIDE REPEAT PROTEIN (AFU_ORTHOLOGUE AFUA_6G03870)"/>
    <property type="match status" value="1"/>
</dbReference>
<keyword evidence="4" id="KW-0732">Signal</keyword>
<evidence type="ECO:0000256" key="3">
    <source>
        <dbReference type="SAM" id="MobiDB-lite"/>
    </source>
</evidence>
<organism evidence="5 6">
    <name type="scientific">Paludisphaera borealis</name>
    <dbReference type="NCBI Taxonomy" id="1387353"/>
    <lineage>
        <taxon>Bacteria</taxon>
        <taxon>Pseudomonadati</taxon>
        <taxon>Planctomycetota</taxon>
        <taxon>Planctomycetia</taxon>
        <taxon>Isosphaerales</taxon>
        <taxon>Isosphaeraceae</taxon>
        <taxon>Paludisphaera</taxon>
    </lineage>
</organism>
<evidence type="ECO:0000256" key="4">
    <source>
        <dbReference type="SAM" id="SignalP"/>
    </source>
</evidence>
<dbReference type="AlphaFoldDB" id="A0A1U7CYP1"/>
<dbReference type="STRING" id="1387353.BSF38_05660"/>
<dbReference type="EMBL" id="CP019082">
    <property type="protein sequence ID" value="APW64070.1"/>
    <property type="molecule type" value="Genomic_DNA"/>
</dbReference>
<evidence type="ECO:0000313" key="5">
    <source>
        <dbReference type="EMBL" id="APW64070.1"/>
    </source>
</evidence>
<gene>
    <name evidence="5" type="ORF">BSF38_05660</name>
</gene>
<dbReference type="RefSeq" id="WP_168189482.1">
    <property type="nucleotide sequence ID" value="NZ_CP019082.1"/>
</dbReference>